<dbReference type="InterPro" id="IPR057028">
    <property type="entry name" value="RHG29_45_N"/>
</dbReference>
<dbReference type="GO" id="GO:0051058">
    <property type="term" value="P:negative regulation of small GTPase mediated signal transduction"/>
    <property type="evidence" value="ECO:0000318"/>
    <property type="project" value="GO_Central"/>
</dbReference>
<dbReference type="PROSITE" id="PS50238">
    <property type="entry name" value="RHOGAP"/>
    <property type="match status" value="1"/>
</dbReference>
<feature type="coiled-coil region" evidence="12">
    <location>
        <begin position="383"/>
        <end position="435"/>
    </location>
</feature>
<reference evidence="17" key="3">
    <citation type="submission" date="2025-09" db="UniProtKB">
        <authorList>
            <consortium name="Ensembl"/>
        </authorList>
    </citation>
    <scope>IDENTIFICATION</scope>
    <source>
        <strain evidence="17">Boxer</strain>
    </source>
</reference>
<dbReference type="FunFam" id="1.20.1270.60:FF:000038">
    <property type="entry name" value="Rho GTPase activating protein 29"/>
    <property type="match status" value="1"/>
</dbReference>
<gene>
    <name evidence="17" type="primary">ARHGAP29</name>
</gene>
<evidence type="ECO:0000256" key="7">
    <source>
        <dbReference type="ARBA" id="ARBA00040783"/>
    </source>
</evidence>
<evidence type="ECO:0000256" key="5">
    <source>
        <dbReference type="ARBA" id="ARBA00022833"/>
    </source>
</evidence>
<dbReference type="Reactome" id="R-CFA-9013148">
    <property type="pathway name" value="CDC42 GTPase cycle"/>
</dbReference>
<dbReference type="SMART" id="SM00109">
    <property type="entry name" value="C1"/>
    <property type="match status" value="1"/>
</dbReference>
<evidence type="ECO:0000313" key="18">
    <source>
        <dbReference type="Proteomes" id="UP000805418"/>
    </source>
</evidence>
<keyword evidence="18" id="KW-1185">Reference proteome</keyword>
<keyword evidence="4" id="KW-0863">Zinc-finger</keyword>
<feature type="compositionally biased region" description="Polar residues" evidence="13">
    <location>
        <begin position="1237"/>
        <end position="1251"/>
    </location>
</feature>
<dbReference type="InterPro" id="IPR031160">
    <property type="entry name" value="F_BAR_dom"/>
</dbReference>
<feature type="compositionally biased region" description="Pro residues" evidence="13">
    <location>
        <begin position="1216"/>
        <end position="1228"/>
    </location>
</feature>
<dbReference type="PROSITE" id="PS51741">
    <property type="entry name" value="F_BAR"/>
    <property type="match status" value="1"/>
</dbReference>
<dbReference type="GO" id="GO:0008270">
    <property type="term" value="F:zinc ion binding"/>
    <property type="evidence" value="ECO:0007669"/>
    <property type="project" value="UniProtKB-KW"/>
</dbReference>
<dbReference type="GO" id="GO:0005737">
    <property type="term" value="C:cytoplasm"/>
    <property type="evidence" value="ECO:0000318"/>
    <property type="project" value="GO_Central"/>
</dbReference>
<organism evidence="17 18">
    <name type="scientific">Canis lupus familiaris</name>
    <name type="common">Dog</name>
    <name type="synonym">Canis familiaris</name>
    <dbReference type="NCBI Taxonomy" id="9615"/>
    <lineage>
        <taxon>Eukaryota</taxon>
        <taxon>Metazoa</taxon>
        <taxon>Chordata</taxon>
        <taxon>Craniata</taxon>
        <taxon>Vertebrata</taxon>
        <taxon>Euteleostomi</taxon>
        <taxon>Mammalia</taxon>
        <taxon>Eutheria</taxon>
        <taxon>Laurasiatheria</taxon>
        <taxon>Carnivora</taxon>
        <taxon>Caniformia</taxon>
        <taxon>Canidae</taxon>
        <taxon>Canis</taxon>
    </lineage>
</organism>
<dbReference type="InterPro" id="IPR027267">
    <property type="entry name" value="AH/BAR_dom_sf"/>
</dbReference>
<dbReference type="InterPro" id="IPR051025">
    <property type="entry name" value="RhoGAP"/>
</dbReference>
<dbReference type="InterPro" id="IPR002219">
    <property type="entry name" value="PKC_DAG/PE"/>
</dbReference>
<keyword evidence="6 11" id="KW-0175">Coiled coil</keyword>
<dbReference type="SMART" id="SM00324">
    <property type="entry name" value="RhoGAP"/>
    <property type="match status" value="1"/>
</dbReference>
<feature type="region of interest" description="Disordered" evidence="13">
    <location>
        <begin position="493"/>
        <end position="546"/>
    </location>
</feature>
<dbReference type="SUPFAM" id="SSF57889">
    <property type="entry name" value="Cysteine-rich domain"/>
    <property type="match status" value="1"/>
</dbReference>
<reference evidence="17" key="1">
    <citation type="submission" date="2020-03" db="EMBL/GenBank/DDBJ databases">
        <title>Long-read based genome assembly of a Labrador retriever dog.</title>
        <authorList>
            <person name="Eory L."/>
            <person name="Zhang W."/>
            <person name="Schoenebeck J."/>
        </authorList>
    </citation>
    <scope>NUCLEOTIDE SEQUENCE [LARGE SCALE GENOMIC DNA]</scope>
    <source>
        <strain evidence="17">Labrador retriever</strain>
    </source>
</reference>
<dbReference type="Gene3D" id="1.20.1270.60">
    <property type="entry name" value="Arfaptin homology (AH) domain/BAR domain"/>
    <property type="match status" value="1"/>
</dbReference>
<evidence type="ECO:0000256" key="10">
    <source>
        <dbReference type="ARBA" id="ARBA00063539"/>
    </source>
</evidence>
<evidence type="ECO:0000256" key="4">
    <source>
        <dbReference type="ARBA" id="ARBA00022771"/>
    </source>
</evidence>
<evidence type="ECO:0000256" key="11">
    <source>
        <dbReference type="PROSITE-ProRule" id="PRU01077"/>
    </source>
</evidence>
<keyword evidence="1" id="KW-0343">GTPase activation</keyword>
<dbReference type="Pfam" id="PF22699">
    <property type="entry name" value="GMIP-like_FCH"/>
    <property type="match status" value="1"/>
</dbReference>
<keyword evidence="5" id="KW-0862">Zinc</keyword>
<evidence type="ECO:0000259" key="15">
    <source>
        <dbReference type="PROSITE" id="PS50238"/>
    </source>
</evidence>
<dbReference type="GeneTree" id="ENSGT00950000183110"/>
<dbReference type="FunFam" id="3.30.60.20:FF:000046">
    <property type="entry name" value="Rho GTPase-activating protein 29"/>
    <property type="match status" value="1"/>
</dbReference>
<feature type="domain" description="F-BAR" evidence="16">
    <location>
        <begin position="214"/>
        <end position="484"/>
    </location>
</feature>
<dbReference type="Proteomes" id="UP000805418">
    <property type="component" value="Chromosome 6"/>
</dbReference>
<dbReference type="InterPro" id="IPR000198">
    <property type="entry name" value="RhoGAP_dom"/>
</dbReference>
<protein>
    <recommendedName>
        <fullName evidence="7">Rho GTPase-activating protein 29</fullName>
    </recommendedName>
    <alternativeName>
        <fullName evidence="8">Rho-type GTPase-activating protein 29</fullName>
    </alternativeName>
</protein>
<feature type="compositionally biased region" description="Polar residues" evidence="13">
    <location>
        <begin position="504"/>
        <end position="514"/>
    </location>
</feature>
<dbReference type="Pfam" id="PF00130">
    <property type="entry name" value="C1_1"/>
    <property type="match status" value="1"/>
</dbReference>
<dbReference type="InterPro" id="IPR054713">
    <property type="entry name" value="GMIP/FCHO2-like_FCH"/>
</dbReference>
<evidence type="ECO:0000256" key="12">
    <source>
        <dbReference type="SAM" id="Coils"/>
    </source>
</evidence>
<dbReference type="Reactome" id="R-CFA-9013149">
    <property type="pathway name" value="RAC1 GTPase cycle"/>
</dbReference>
<feature type="compositionally biased region" description="Acidic residues" evidence="13">
    <location>
        <begin position="1282"/>
        <end position="1292"/>
    </location>
</feature>
<feature type="region of interest" description="Disordered" evidence="13">
    <location>
        <begin position="563"/>
        <end position="622"/>
    </location>
</feature>
<reference evidence="17" key="2">
    <citation type="submission" date="2025-08" db="UniProtKB">
        <authorList>
            <consortium name="Ensembl"/>
        </authorList>
    </citation>
    <scope>IDENTIFICATION</scope>
    <source>
        <strain evidence="17">Boxer</strain>
    </source>
</reference>
<dbReference type="GO" id="GO:0007165">
    <property type="term" value="P:signal transduction"/>
    <property type="evidence" value="ECO:0007669"/>
    <property type="project" value="InterPro"/>
</dbReference>
<evidence type="ECO:0000256" key="6">
    <source>
        <dbReference type="ARBA" id="ARBA00023054"/>
    </source>
</evidence>
<dbReference type="InterPro" id="IPR046349">
    <property type="entry name" value="C1-like_sf"/>
</dbReference>
<evidence type="ECO:0000256" key="3">
    <source>
        <dbReference type="ARBA" id="ARBA00022723"/>
    </source>
</evidence>
<dbReference type="PROSITE" id="PS00479">
    <property type="entry name" value="ZF_DAG_PE_1"/>
    <property type="match status" value="1"/>
</dbReference>
<dbReference type="OrthoDB" id="79452at2759"/>
<dbReference type="Pfam" id="PF24235">
    <property type="entry name" value="RHG29_45_N"/>
    <property type="match status" value="1"/>
</dbReference>
<dbReference type="Pfam" id="PF00620">
    <property type="entry name" value="RhoGAP"/>
    <property type="match status" value="1"/>
</dbReference>
<evidence type="ECO:0000259" key="16">
    <source>
        <dbReference type="PROSITE" id="PS51741"/>
    </source>
</evidence>
<accession>A0A8I3RYP8</accession>
<keyword evidence="3" id="KW-0479">Metal-binding</keyword>
<dbReference type="SUPFAM" id="SSF48350">
    <property type="entry name" value="GTPase activation domain, GAP"/>
    <property type="match status" value="1"/>
</dbReference>
<evidence type="ECO:0000259" key="14">
    <source>
        <dbReference type="PROSITE" id="PS50081"/>
    </source>
</evidence>
<feature type="domain" description="Rho-GAP" evidence="15">
    <location>
        <begin position="694"/>
        <end position="909"/>
    </location>
</feature>
<dbReference type="PANTHER" id="PTHR15228">
    <property type="entry name" value="SPERMATHECAL PHYSIOLOGY VARIANT"/>
    <property type="match status" value="1"/>
</dbReference>
<dbReference type="Ensembl" id="ENSCAFT00845027070.1">
    <property type="protein sequence ID" value="ENSCAFP00845021302.1"/>
    <property type="gene ID" value="ENSCAFG00845015082.1"/>
</dbReference>
<dbReference type="InterPro" id="IPR008936">
    <property type="entry name" value="Rho_GTPase_activation_prot"/>
</dbReference>
<dbReference type="GO" id="GO:0030165">
    <property type="term" value="F:PDZ domain binding"/>
    <property type="evidence" value="ECO:0007669"/>
    <property type="project" value="Ensembl"/>
</dbReference>
<feature type="domain" description="Phorbol-ester/DAG-type" evidence="14">
    <location>
        <begin position="635"/>
        <end position="680"/>
    </location>
</feature>
<dbReference type="FunFam" id="1.10.555.10:FF:000016">
    <property type="entry name" value="Rho GTPase activating protein 29"/>
    <property type="match status" value="1"/>
</dbReference>
<dbReference type="PROSITE" id="PS50081">
    <property type="entry name" value="ZF_DAG_PE_2"/>
    <property type="match status" value="1"/>
</dbReference>
<feature type="compositionally biased region" description="Polar residues" evidence="13">
    <location>
        <begin position="1127"/>
        <end position="1142"/>
    </location>
</feature>
<comment type="subunit">
    <text evidence="10">Interacts with PTPN13/PTPL1. Interacts with RAP2A via its coiled coil domain. Interacts with RASIP1.</text>
</comment>
<keyword evidence="2" id="KW-0597">Phosphoprotein</keyword>
<evidence type="ECO:0000256" key="1">
    <source>
        <dbReference type="ARBA" id="ARBA00022468"/>
    </source>
</evidence>
<evidence type="ECO:0000256" key="2">
    <source>
        <dbReference type="ARBA" id="ARBA00022553"/>
    </source>
</evidence>
<feature type="compositionally biased region" description="Low complexity" evidence="13">
    <location>
        <begin position="563"/>
        <end position="582"/>
    </location>
</feature>
<dbReference type="SUPFAM" id="SSF103657">
    <property type="entry name" value="BAR/IMD domain-like"/>
    <property type="match status" value="1"/>
</dbReference>
<dbReference type="Gene3D" id="1.10.555.10">
    <property type="entry name" value="Rho GTPase activation protein"/>
    <property type="match status" value="1"/>
</dbReference>
<evidence type="ECO:0000256" key="9">
    <source>
        <dbReference type="ARBA" id="ARBA00055091"/>
    </source>
</evidence>
<proteinExistence type="predicted"/>
<dbReference type="Reactome" id="R-CFA-8980692">
    <property type="pathway name" value="RHOA GTPase cycle"/>
</dbReference>
<dbReference type="CDD" id="cd20816">
    <property type="entry name" value="C1_GMIP-like"/>
    <property type="match status" value="1"/>
</dbReference>
<dbReference type="GO" id="GO:0005829">
    <property type="term" value="C:cytosol"/>
    <property type="evidence" value="ECO:0007669"/>
    <property type="project" value="UniProtKB-ARBA"/>
</dbReference>
<evidence type="ECO:0000256" key="8">
    <source>
        <dbReference type="ARBA" id="ARBA00042921"/>
    </source>
</evidence>
<dbReference type="GO" id="GO:0005096">
    <property type="term" value="F:GTPase activator activity"/>
    <property type="evidence" value="ECO:0000318"/>
    <property type="project" value="GO_Central"/>
</dbReference>
<dbReference type="FunCoup" id="A0A8I3RYP8">
    <property type="interactions" value="53"/>
</dbReference>
<sequence>MIAHKQKKTKKKRVFSSVQLSTDVTTPEMGLKSISSNSIFDPDYIKELVNDIRKFSHMLLYLKEAILSDCFKEVIHIRLDELLRVLKSVMNKHQNLNSVDLHNAAEMLTAKVKDNLCFLVLSPFLHLPVAPFHQFTVNFTEVNEENKNDLFREVFSSIETLAFTFGNILTNFLMGDVGNDSLLRLPVSRESKSFENVSVESVDSSNEKGNFSPIELDSVLLKNTDSVELALSYAKTWSKYTKNIVSWVEKKLNLELESTRNIVKLAEATRSNIGMQEFMPLQSLFTNALLNDIKNSHLLQQTIAALQANKFVQPLLGRKNEMEKQRKEIKELWKQEQNKMLETETALKKAKLLCMQRQDEYEKAKSSMFRAEEEHLCSSGGLVKNLNKQLEKKRRLEEEALQKVEEANELYKVCVTNVEERRNDLENTKREILTQLQKLVFQCDLTLKAVTVNLFQMQHLQAASLADNLQSLCDSAKLYDPGQEYSEFVKATNSTEEEKVDGNVNKQLTNSPHTSGYRPTDSLEDVVRLPDSSSKIEEDRCSNSADVTGPSFIRSWTFGMFSDSESTGGSSESRSLDSESISPGDFHRKLPRTPSSGTMSSADDLDEREPPSPSEAGPNSLGTFKKTLMSKAALTHKFRKLRSPTKCRDCEGIVVFQGVECEECLLVCHRKCLENLVIICGHQKLPGKIHLFGAEFTQVAKKEPDGIPFILKICASEIENRALCLQGIYRVCGNKIKTEKLCQALENGMHLVDISEFSSHDICDVLKLYLRQLPEPFILFRLYKEFIDLAKEIQHVNEEQESKKDNPEDKKWPSTCIEINRILIKSKDLLRQLPVSNFNSLHYLIVHLKRVVDHAEENKMNSKNLGVIFGPSLIRPRPTTAPVTISSLAEYSNQARLVEFLITYSQKIFDGSLQPQDIVVCSTGGVAPHVDQGCLPKPLLSPEERDPEHPTKSLFFSAKEDMHTVDSETKIFEPATSFEESERKQNILEKCDTCLIDNKVGLLADQEPESVSQKMEDVYKTSKLLTLKSDRETNSVERHVPRTKVRPASLPVDRLLLLASPPNERNVRNMGNVNSDKFCRNLAFEGVNRKDTPTIVYSKLDGFDQQTLQKPREKQFEQNGLSAKTVVTGSNALQERGGTTSIRIGGDHPASVPQPSKPYSEPARAARQVSERRSSDSCPPAPVRAPRTLQPQHWTTFYKPRAPAGGVRGDEEKPTAPSPAPPPGPAPAPQGHLLKTGSDSETAPAASTQPTGKPKEHAEQRDLPDVPPACQRPRLKRMQQFEDLEDEIPQFV</sequence>
<dbReference type="PANTHER" id="PTHR15228:SF7">
    <property type="entry name" value="RHO GTPASE-ACTIVATING PROTEIN 29"/>
    <property type="match status" value="1"/>
</dbReference>
<dbReference type="GO" id="GO:0032991">
    <property type="term" value="C:protein-containing complex"/>
    <property type="evidence" value="ECO:0007669"/>
    <property type="project" value="Ensembl"/>
</dbReference>
<dbReference type="Gene3D" id="3.30.60.20">
    <property type="match status" value="1"/>
</dbReference>
<feature type="region of interest" description="Disordered" evidence="13">
    <location>
        <begin position="1127"/>
        <end position="1292"/>
    </location>
</feature>
<evidence type="ECO:0000256" key="13">
    <source>
        <dbReference type="SAM" id="MobiDB-lite"/>
    </source>
</evidence>
<feature type="compositionally biased region" description="Basic and acidic residues" evidence="13">
    <location>
        <begin position="1253"/>
        <end position="1264"/>
    </location>
</feature>
<name>A0A8I3RYP8_CANLF</name>
<evidence type="ECO:0000313" key="17">
    <source>
        <dbReference type="Ensembl" id="ENSCAFP00845021302.1"/>
    </source>
</evidence>
<comment type="function">
    <text evidence="9">GTPase activator for the Rho-type GTPases by converting them to an inactive GDP-bound state. Has strong activity toward RHOA, and weaker activity toward RAC1 and CDC42. May act as a specific effector of RAP2A to regulate Rho. In concert with RASIP1, suppresses RhoA signaling and dampens ROCK and MYH9 activities in endothelial cells and plays an essential role in blood vessel tubulogenesis.</text>
</comment>